<evidence type="ECO:0000313" key="5">
    <source>
        <dbReference type="EMBL" id="OJD38031.1"/>
    </source>
</evidence>
<dbReference type="InterPro" id="IPR051104">
    <property type="entry name" value="FAD_monoxygenase"/>
</dbReference>
<name>A0A1J9SC43_9PEZI</name>
<dbReference type="OrthoDB" id="417877at2759"/>
<organism evidence="5 6">
    <name type="scientific">Diplodia corticola</name>
    <dbReference type="NCBI Taxonomy" id="236234"/>
    <lineage>
        <taxon>Eukaryota</taxon>
        <taxon>Fungi</taxon>
        <taxon>Dikarya</taxon>
        <taxon>Ascomycota</taxon>
        <taxon>Pezizomycotina</taxon>
        <taxon>Dothideomycetes</taxon>
        <taxon>Dothideomycetes incertae sedis</taxon>
        <taxon>Botryosphaeriales</taxon>
        <taxon>Botryosphaeriaceae</taxon>
        <taxon>Diplodia</taxon>
    </lineage>
</organism>
<proteinExistence type="predicted"/>
<dbReference type="GeneID" id="31016947"/>
<dbReference type="Pfam" id="PF01494">
    <property type="entry name" value="FAD_binding_3"/>
    <property type="match status" value="1"/>
</dbReference>
<evidence type="ECO:0000313" key="6">
    <source>
        <dbReference type="Proteomes" id="UP000183809"/>
    </source>
</evidence>
<dbReference type="PANTHER" id="PTHR46720">
    <property type="entry name" value="HYDROXYLASE, PUTATIVE (AFU_ORTHOLOGUE AFUA_3G01460)-RELATED"/>
    <property type="match status" value="1"/>
</dbReference>
<dbReference type="GO" id="GO:0044550">
    <property type="term" value="P:secondary metabolite biosynthetic process"/>
    <property type="evidence" value="ECO:0007669"/>
    <property type="project" value="TreeGrafter"/>
</dbReference>
<dbReference type="STRING" id="236234.A0A1J9SC43"/>
<sequence>MPTEHNFDIAVVGGGIAGLTLTIGLLRQNVKVTLYESAQAFGEIGAGVAFGANAARAMSLIAPEVREGFERVATFNQWDSKKQVWFDFRRGMGHGGSHADQNQGELIHSLPTPSGQAAVHRAHFLDEMVKLVPDDVAKFGKRLDRIENLPDGNVRLHFLDGTDAVHSAVIGCDGIKSRTRQIVLGDDHPAARARFSGKYAYRGLIPMDKAAELLGDELARNSQMYLGYHGHVLTFPIEHGATMNVVAFASSPTWDQPAWVVPTTKDALLADFAGWSEHVRSIMSLMQKTDIWALFEHPPAPRYTRDRICVIGDAAHATTPHQGSGAGMAVEDAWLMSALVGEARSAEGVRRAFEAFERVRIERTHRLVTTSNEAGRLYDFELEGCGDDVGAVAENLRARMAWIWEEDLEAELVRARRVMRGEEGEGEERIGRGKVEMATATATASL</sequence>
<evidence type="ECO:0000256" key="3">
    <source>
        <dbReference type="ARBA" id="ARBA00023002"/>
    </source>
</evidence>
<feature type="domain" description="FAD-binding" evidence="4">
    <location>
        <begin position="300"/>
        <end position="369"/>
    </location>
</feature>
<keyword evidence="3" id="KW-0560">Oxidoreductase</keyword>
<evidence type="ECO:0000256" key="1">
    <source>
        <dbReference type="ARBA" id="ARBA00022630"/>
    </source>
</evidence>
<dbReference type="Proteomes" id="UP000183809">
    <property type="component" value="Unassembled WGS sequence"/>
</dbReference>
<dbReference type="SUPFAM" id="SSF51905">
    <property type="entry name" value="FAD/NAD(P)-binding domain"/>
    <property type="match status" value="1"/>
</dbReference>
<accession>A0A1J9SC43</accession>
<dbReference type="AlphaFoldDB" id="A0A1J9SC43"/>
<gene>
    <name evidence="5" type="ORF">BKCO1_5000106</name>
</gene>
<dbReference type="PRINTS" id="PR00420">
    <property type="entry name" value="RNGMNOXGNASE"/>
</dbReference>
<evidence type="ECO:0000256" key="2">
    <source>
        <dbReference type="ARBA" id="ARBA00022827"/>
    </source>
</evidence>
<keyword evidence="6" id="KW-1185">Reference proteome</keyword>
<dbReference type="PANTHER" id="PTHR46720:SF3">
    <property type="entry name" value="FAD-BINDING DOMAIN-CONTAINING PROTEIN-RELATED"/>
    <property type="match status" value="1"/>
</dbReference>
<dbReference type="InterPro" id="IPR036188">
    <property type="entry name" value="FAD/NAD-bd_sf"/>
</dbReference>
<protein>
    <submittedName>
        <fullName evidence="5">Mannitol 1-phosphate dehydrogenase</fullName>
    </submittedName>
</protein>
<comment type="caution">
    <text evidence="5">The sequence shown here is derived from an EMBL/GenBank/DDBJ whole genome shotgun (WGS) entry which is preliminary data.</text>
</comment>
<dbReference type="GO" id="GO:0016491">
    <property type="term" value="F:oxidoreductase activity"/>
    <property type="evidence" value="ECO:0007669"/>
    <property type="project" value="UniProtKB-KW"/>
</dbReference>
<dbReference type="InterPro" id="IPR002938">
    <property type="entry name" value="FAD-bd"/>
</dbReference>
<dbReference type="Gene3D" id="3.50.50.60">
    <property type="entry name" value="FAD/NAD(P)-binding domain"/>
    <property type="match status" value="1"/>
</dbReference>
<dbReference type="EMBL" id="MNUE01000005">
    <property type="protein sequence ID" value="OJD38031.1"/>
    <property type="molecule type" value="Genomic_DNA"/>
</dbReference>
<dbReference type="RefSeq" id="XP_020134059.1">
    <property type="nucleotide sequence ID" value="XM_020276686.1"/>
</dbReference>
<reference evidence="5 6" key="1">
    <citation type="submission" date="2016-10" db="EMBL/GenBank/DDBJ databases">
        <title>Proteomics and genomics reveal pathogen-plant mechanisms compatible with a hemibiotrophic lifestyle of Diplodia corticola.</title>
        <authorList>
            <person name="Fernandes I."/>
            <person name="De Jonge R."/>
            <person name="Van De Peer Y."/>
            <person name="Devreese B."/>
            <person name="Alves A."/>
            <person name="Esteves A.C."/>
        </authorList>
    </citation>
    <scope>NUCLEOTIDE SEQUENCE [LARGE SCALE GENOMIC DNA]</scope>
    <source>
        <strain evidence="5 6">CBS 112549</strain>
    </source>
</reference>
<dbReference type="FunFam" id="3.50.50.60:FF:000153">
    <property type="entry name" value="Salicylate hydroxylase, putative"/>
    <property type="match status" value="1"/>
</dbReference>
<keyword evidence="1" id="KW-0285">Flavoprotein</keyword>
<dbReference type="GO" id="GO:0071949">
    <property type="term" value="F:FAD binding"/>
    <property type="evidence" value="ECO:0007669"/>
    <property type="project" value="InterPro"/>
</dbReference>
<keyword evidence="2" id="KW-0274">FAD</keyword>
<evidence type="ECO:0000259" key="4">
    <source>
        <dbReference type="Pfam" id="PF01494"/>
    </source>
</evidence>
<dbReference type="SUPFAM" id="SSF54373">
    <property type="entry name" value="FAD-linked reductases, C-terminal domain"/>
    <property type="match status" value="1"/>
</dbReference>